<organism evidence="1 2">
    <name type="scientific">Candidatus Methanomassiliicoccus intestinalis</name>
    <dbReference type="NCBI Taxonomy" id="1406512"/>
    <lineage>
        <taxon>Archaea</taxon>
        <taxon>Methanobacteriati</taxon>
        <taxon>Thermoplasmatota</taxon>
        <taxon>Thermoplasmata</taxon>
        <taxon>Methanomassiliicoccales</taxon>
        <taxon>Methanomassiliicoccaceae</taxon>
        <taxon>Methanomassiliicoccus</taxon>
    </lineage>
</organism>
<name>A0A8J8PE37_9ARCH</name>
<reference evidence="1" key="1">
    <citation type="submission" date="2016-03" db="EMBL/GenBank/DDBJ databases">
        <authorList>
            <person name="Borrel G."/>
            <person name="Mccann A."/>
            <person name="O'Toole P.W."/>
        </authorList>
    </citation>
    <scope>NUCLEOTIDE SEQUENCE</scope>
    <source>
        <strain evidence="1">183</strain>
    </source>
</reference>
<dbReference type="Proteomes" id="UP000752814">
    <property type="component" value="Unassembled WGS sequence"/>
</dbReference>
<dbReference type="AlphaFoldDB" id="A0A8J8PE37"/>
<evidence type="ECO:0000313" key="1">
    <source>
        <dbReference type="EMBL" id="TQS83981.1"/>
    </source>
</evidence>
<evidence type="ECO:0000313" key="2">
    <source>
        <dbReference type="Proteomes" id="UP000752814"/>
    </source>
</evidence>
<comment type="caution">
    <text evidence="1">The sequence shown here is derived from an EMBL/GenBank/DDBJ whole genome shotgun (WGS) entry which is preliminary data.</text>
</comment>
<dbReference type="RefSeq" id="WP_020449562.1">
    <property type="nucleotide sequence ID" value="NZ_CAYAXV010000003.1"/>
</dbReference>
<dbReference type="GeneID" id="41324106"/>
<accession>A0A8J8PE37</accession>
<dbReference type="EMBL" id="LVVT01000007">
    <property type="protein sequence ID" value="TQS83981.1"/>
    <property type="molecule type" value="Genomic_DNA"/>
</dbReference>
<protein>
    <submittedName>
        <fullName evidence="1">Uncharacterized protein</fullName>
    </submittedName>
</protein>
<sequence>MKKAKPKKVKYQCIWDGRLFNSEEEALNKSFGPMQPFQEGHDKYPPKGFFGTVVWRKGDRNVHK</sequence>
<proteinExistence type="predicted"/>
<gene>
    <name evidence="1" type="ORF">A3207_06565</name>
</gene>